<accession>A0A975NWN0</accession>
<keyword evidence="2" id="KW-1185">Reference proteome</keyword>
<reference evidence="1 2" key="1">
    <citation type="submission" date="2021-06" db="EMBL/GenBank/DDBJ databases">
        <title>Bradyrhizobium sp. S2-11-4 Genome sequencing.</title>
        <authorList>
            <person name="Jin L."/>
        </authorList>
    </citation>
    <scope>NUCLEOTIDE SEQUENCE [LARGE SCALE GENOMIC DNA]</scope>
    <source>
        <strain evidence="1 2">S2-11-4</strain>
    </source>
</reference>
<protein>
    <recommendedName>
        <fullName evidence="3">Pentapeptide repeat-containing protein</fullName>
    </recommendedName>
</protein>
<evidence type="ECO:0008006" key="3">
    <source>
        <dbReference type="Google" id="ProtNLM"/>
    </source>
</evidence>
<sequence length="190" mass="21048">MLDPMLRADCARCAALCCVYLAFDHSELFAIDKASGEPCPHLVSDCRCAIHAELNRCGFGGCARFDCLGAGQHVVQHLFGGRSWQENPELTRPMLEAFRAMRGVHELLHLLHMAGRLPLTTAQAVAHDELGYRLLPAHGWTLKLLADFERGTLSAEVRQFLSTLRDCVLPQRRPDTVLSRQGVPEGTAME</sequence>
<dbReference type="Proteomes" id="UP000676951">
    <property type="component" value="Chromosome"/>
</dbReference>
<name>A0A975NWN0_9BRAD</name>
<dbReference type="EMBL" id="CP076136">
    <property type="protein sequence ID" value="QWG21394.1"/>
    <property type="molecule type" value="Genomic_DNA"/>
</dbReference>
<evidence type="ECO:0000313" key="1">
    <source>
        <dbReference type="EMBL" id="QWG21394.1"/>
    </source>
</evidence>
<proteinExistence type="predicted"/>
<dbReference type="AlphaFoldDB" id="A0A975NWN0"/>
<gene>
    <name evidence="1" type="ORF">KMZ93_15325</name>
</gene>
<evidence type="ECO:0000313" key="2">
    <source>
        <dbReference type="Proteomes" id="UP000676951"/>
    </source>
</evidence>
<organism evidence="1 2">
    <name type="scientific">Bradyrhizobium sediminis</name>
    <dbReference type="NCBI Taxonomy" id="2840469"/>
    <lineage>
        <taxon>Bacteria</taxon>
        <taxon>Pseudomonadati</taxon>
        <taxon>Pseudomonadota</taxon>
        <taxon>Alphaproteobacteria</taxon>
        <taxon>Hyphomicrobiales</taxon>
        <taxon>Nitrobacteraceae</taxon>
        <taxon>Bradyrhizobium</taxon>
    </lineage>
</organism>
<dbReference type="RefSeq" id="WP_215602117.1">
    <property type="nucleotide sequence ID" value="NZ_CP076136.1"/>
</dbReference>